<evidence type="ECO:0000259" key="5">
    <source>
        <dbReference type="PROSITE" id="PS50118"/>
    </source>
</evidence>
<feature type="domain" description="HMG box" evidence="5">
    <location>
        <begin position="18"/>
        <end position="82"/>
    </location>
</feature>
<dbReference type="PANTHER" id="PTHR45789:SF2">
    <property type="entry name" value="FI18025P1"/>
    <property type="match status" value="1"/>
</dbReference>
<dbReference type="InterPro" id="IPR051356">
    <property type="entry name" value="SOX/SOX-like_TF"/>
</dbReference>
<evidence type="ECO:0000256" key="4">
    <source>
        <dbReference type="SAM" id="MobiDB-lite"/>
    </source>
</evidence>
<dbReference type="CDD" id="cd01389">
    <property type="entry name" value="HMG-box_ROX1-like"/>
    <property type="match status" value="1"/>
</dbReference>
<dbReference type="SUPFAM" id="SSF47095">
    <property type="entry name" value="HMG-box"/>
    <property type="match status" value="1"/>
</dbReference>
<dbReference type="AlphaFoldDB" id="A0AAD7J2H9"/>
<dbReference type="InterPro" id="IPR036910">
    <property type="entry name" value="HMG_box_dom_sf"/>
</dbReference>
<protein>
    <recommendedName>
        <fullName evidence="5">HMG box domain-containing protein</fullName>
    </recommendedName>
</protein>
<evidence type="ECO:0000256" key="2">
    <source>
        <dbReference type="ARBA" id="ARBA00023242"/>
    </source>
</evidence>
<accession>A0AAD7J2H9</accession>
<keyword evidence="2 3" id="KW-0539">Nucleus</keyword>
<dbReference type="EMBL" id="JARJLG010000063">
    <property type="protein sequence ID" value="KAJ7755711.1"/>
    <property type="molecule type" value="Genomic_DNA"/>
</dbReference>
<dbReference type="SMART" id="SM00398">
    <property type="entry name" value="HMG"/>
    <property type="match status" value="1"/>
</dbReference>
<gene>
    <name evidence="6" type="ORF">DFH07DRAFT_742999</name>
</gene>
<evidence type="ECO:0000313" key="7">
    <source>
        <dbReference type="Proteomes" id="UP001215280"/>
    </source>
</evidence>
<proteinExistence type="predicted"/>
<dbReference type="PANTHER" id="PTHR45789">
    <property type="entry name" value="FI18025P1"/>
    <property type="match status" value="1"/>
</dbReference>
<dbReference type="Proteomes" id="UP001215280">
    <property type="component" value="Unassembled WGS sequence"/>
</dbReference>
<evidence type="ECO:0000313" key="6">
    <source>
        <dbReference type="EMBL" id="KAJ7755711.1"/>
    </source>
</evidence>
<dbReference type="Gene3D" id="1.10.30.10">
    <property type="entry name" value="High mobility group box domain"/>
    <property type="match status" value="1"/>
</dbReference>
<keyword evidence="1 3" id="KW-0238">DNA-binding</keyword>
<reference evidence="6" key="1">
    <citation type="submission" date="2023-03" db="EMBL/GenBank/DDBJ databases">
        <title>Massive genome expansion in bonnet fungi (Mycena s.s.) driven by repeated elements and novel gene families across ecological guilds.</title>
        <authorList>
            <consortium name="Lawrence Berkeley National Laboratory"/>
            <person name="Harder C.B."/>
            <person name="Miyauchi S."/>
            <person name="Viragh M."/>
            <person name="Kuo A."/>
            <person name="Thoen E."/>
            <person name="Andreopoulos B."/>
            <person name="Lu D."/>
            <person name="Skrede I."/>
            <person name="Drula E."/>
            <person name="Henrissat B."/>
            <person name="Morin E."/>
            <person name="Kohler A."/>
            <person name="Barry K."/>
            <person name="LaButti K."/>
            <person name="Morin E."/>
            <person name="Salamov A."/>
            <person name="Lipzen A."/>
            <person name="Mereny Z."/>
            <person name="Hegedus B."/>
            <person name="Baldrian P."/>
            <person name="Stursova M."/>
            <person name="Weitz H."/>
            <person name="Taylor A."/>
            <person name="Grigoriev I.V."/>
            <person name="Nagy L.G."/>
            <person name="Martin F."/>
            <person name="Kauserud H."/>
        </authorList>
    </citation>
    <scope>NUCLEOTIDE SEQUENCE</scope>
    <source>
        <strain evidence="6">CBHHK188m</strain>
    </source>
</reference>
<keyword evidence="7" id="KW-1185">Reference proteome</keyword>
<feature type="non-terminal residue" evidence="6">
    <location>
        <position position="91"/>
    </location>
</feature>
<organism evidence="6 7">
    <name type="scientific">Mycena maculata</name>
    <dbReference type="NCBI Taxonomy" id="230809"/>
    <lineage>
        <taxon>Eukaryota</taxon>
        <taxon>Fungi</taxon>
        <taxon>Dikarya</taxon>
        <taxon>Basidiomycota</taxon>
        <taxon>Agaricomycotina</taxon>
        <taxon>Agaricomycetes</taxon>
        <taxon>Agaricomycetidae</taxon>
        <taxon>Agaricales</taxon>
        <taxon>Marasmiineae</taxon>
        <taxon>Mycenaceae</taxon>
        <taxon>Mycena</taxon>
    </lineage>
</organism>
<feature type="DNA-binding region" description="HMG box" evidence="3">
    <location>
        <begin position="18"/>
        <end position="82"/>
    </location>
</feature>
<dbReference type="GO" id="GO:0000978">
    <property type="term" value="F:RNA polymerase II cis-regulatory region sequence-specific DNA binding"/>
    <property type="evidence" value="ECO:0007669"/>
    <property type="project" value="TreeGrafter"/>
</dbReference>
<evidence type="ECO:0000256" key="1">
    <source>
        <dbReference type="ARBA" id="ARBA00023125"/>
    </source>
</evidence>
<dbReference type="GO" id="GO:0000981">
    <property type="term" value="F:DNA-binding transcription factor activity, RNA polymerase II-specific"/>
    <property type="evidence" value="ECO:0007669"/>
    <property type="project" value="TreeGrafter"/>
</dbReference>
<dbReference type="GO" id="GO:0005634">
    <property type="term" value="C:nucleus"/>
    <property type="evidence" value="ECO:0007669"/>
    <property type="project" value="UniProtKB-UniRule"/>
</dbReference>
<feature type="region of interest" description="Disordered" evidence="4">
    <location>
        <begin position="1"/>
        <end position="23"/>
    </location>
</feature>
<dbReference type="InterPro" id="IPR009071">
    <property type="entry name" value="HMG_box_dom"/>
</dbReference>
<comment type="caution">
    <text evidence="6">The sequence shown here is derived from an EMBL/GenBank/DDBJ whole genome shotgun (WGS) entry which is preliminary data.</text>
</comment>
<sequence>MPGPVRTPPHSTTKPVQPPRPPNAWILYRADKSKEIGRKAQSDVSKEISAMWKAESPHIRAEYERRADLRKAEHQAMYPEYRFQPVKREEK</sequence>
<dbReference type="PROSITE" id="PS50118">
    <property type="entry name" value="HMG_BOX_2"/>
    <property type="match status" value="1"/>
</dbReference>
<name>A0AAD7J2H9_9AGAR</name>
<evidence type="ECO:0000256" key="3">
    <source>
        <dbReference type="PROSITE-ProRule" id="PRU00267"/>
    </source>
</evidence>
<dbReference type="Pfam" id="PF00505">
    <property type="entry name" value="HMG_box"/>
    <property type="match status" value="1"/>
</dbReference>